<dbReference type="GO" id="GO:0004553">
    <property type="term" value="F:hydrolase activity, hydrolyzing O-glycosyl compounds"/>
    <property type="evidence" value="ECO:0007669"/>
    <property type="project" value="InterPro"/>
</dbReference>
<evidence type="ECO:0000313" key="5">
    <source>
        <dbReference type="Proteomes" id="UP000220840"/>
    </source>
</evidence>
<keyword evidence="2" id="KW-1133">Transmembrane helix</keyword>
<dbReference type="InterPro" id="IPR010611">
    <property type="entry name" value="3D_dom"/>
</dbReference>
<evidence type="ECO:0000256" key="2">
    <source>
        <dbReference type="SAM" id="Phobius"/>
    </source>
</evidence>
<dbReference type="SMART" id="SM01208">
    <property type="entry name" value="G5"/>
    <property type="match status" value="1"/>
</dbReference>
<feature type="transmembrane region" description="Helical" evidence="2">
    <location>
        <begin position="21"/>
        <end position="41"/>
    </location>
</feature>
<feature type="domain" description="G5" evidence="3">
    <location>
        <begin position="163"/>
        <end position="243"/>
    </location>
</feature>
<proteinExistence type="predicted"/>
<evidence type="ECO:0000313" key="4">
    <source>
        <dbReference type="EMBL" id="PEG32539.1"/>
    </source>
</evidence>
<dbReference type="Pfam" id="PF03990">
    <property type="entry name" value="DUF348"/>
    <property type="match status" value="1"/>
</dbReference>
<dbReference type="InterPro" id="IPR007137">
    <property type="entry name" value="DUF348"/>
</dbReference>
<dbReference type="CDD" id="cd22786">
    <property type="entry name" value="DPBB_YuiC-like"/>
    <property type="match status" value="1"/>
</dbReference>
<dbReference type="InterPro" id="IPR036908">
    <property type="entry name" value="RlpA-like_sf"/>
</dbReference>
<name>A0A2A7MLT0_9CLOT</name>
<dbReference type="RefSeq" id="WP_058296683.1">
    <property type="nucleotide sequence ID" value="NZ_CAMRXB010000043.1"/>
</dbReference>
<dbReference type="Proteomes" id="UP000220840">
    <property type="component" value="Unassembled WGS sequence"/>
</dbReference>
<dbReference type="PANTHER" id="PTHR39160">
    <property type="entry name" value="CELL WALL-BINDING PROTEIN YOCH"/>
    <property type="match status" value="1"/>
</dbReference>
<dbReference type="AlphaFoldDB" id="A0A2A7MLT0"/>
<dbReference type="Gene3D" id="2.40.40.10">
    <property type="entry name" value="RlpA-like domain"/>
    <property type="match status" value="1"/>
</dbReference>
<dbReference type="Gene3D" id="2.20.230.10">
    <property type="entry name" value="Resuscitation-promoting factor rpfb"/>
    <property type="match status" value="1"/>
</dbReference>
<dbReference type="PANTHER" id="PTHR39160:SF4">
    <property type="entry name" value="RESUSCITATION-PROMOTING FACTOR RPFB"/>
    <property type="match status" value="1"/>
</dbReference>
<organism evidence="4 5">
    <name type="scientific">Clostridium neonatale</name>
    <dbReference type="NCBI Taxonomy" id="137838"/>
    <lineage>
        <taxon>Bacteria</taxon>
        <taxon>Bacillati</taxon>
        <taxon>Bacillota</taxon>
        <taxon>Clostridia</taxon>
        <taxon>Eubacteriales</taxon>
        <taxon>Clostridiaceae</taxon>
        <taxon>Clostridium</taxon>
    </lineage>
</organism>
<protein>
    <recommendedName>
        <fullName evidence="3">G5 domain-containing protein</fullName>
    </recommendedName>
</protein>
<dbReference type="GO" id="GO:0009254">
    <property type="term" value="P:peptidoglycan turnover"/>
    <property type="evidence" value="ECO:0007669"/>
    <property type="project" value="InterPro"/>
</dbReference>
<dbReference type="GO" id="GO:0019867">
    <property type="term" value="C:outer membrane"/>
    <property type="evidence" value="ECO:0007669"/>
    <property type="project" value="InterPro"/>
</dbReference>
<dbReference type="Pfam" id="PF07501">
    <property type="entry name" value="G5"/>
    <property type="match status" value="1"/>
</dbReference>
<gene>
    <name evidence="4" type="ORF">CQ394_12850</name>
</gene>
<evidence type="ECO:0000259" key="3">
    <source>
        <dbReference type="PROSITE" id="PS51109"/>
    </source>
</evidence>
<keyword evidence="2" id="KW-0472">Membrane</keyword>
<dbReference type="InterPro" id="IPR051933">
    <property type="entry name" value="Resuscitation_pf_RpfB"/>
</dbReference>
<keyword evidence="2" id="KW-0812">Transmembrane</keyword>
<keyword evidence="5" id="KW-1185">Reference proteome</keyword>
<sequence length="350" mass="38355">MVSRLKDIAKQIFHNSKMVKYKTIIIVITFSIIVATIITIGCMRKRITISVDGKQKVVVTYKNTVKDVLQSNNIELSKKDKVQPSLDSQLSNNENIEIKRSIPITIKGNGKTFNIDALEGSVLEMLEYNKKDLNANGIEFDKDMDEITPALDSKLEKNQIVQIVKVKKSIVTENEPIAYDTVIEENSGLDVNYKVVKSAGINGEKQVTYEVIYKDGQEYSRTEKSAKVLVNPKNEVIIKGTTNFSVSRGGISSGRVISCSATAYSGGWGTSSGRKPARVEGGLSTIAVDPSVIPMGSKVYVEGYGYAVAADTGTAIKGNKVDLYFNSYKESCDWGLKQVNVTIIAGPGEW</sequence>
<dbReference type="InterPro" id="IPR011098">
    <property type="entry name" value="G5_dom"/>
</dbReference>
<evidence type="ECO:0000256" key="1">
    <source>
        <dbReference type="ARBA" id="ARBA00022729"/>
    </source>
</evidence>
<comment type="caution">
    <text evidence="4">The sequence shown here is derived from an EMBL/GenBank/DDBJ whole genome shotgun (WGS) entry which is preliminary data.</text>
</comment>
<dbReference type="OrthoDB" id="9798935at2"/>
<dbReference type="Pfam" id="PF06725">
    <property type="entry name" value="3D"/>
    <property type="match status" value="1"/>
</dbReference>
<dbReference type="STRING" id="137838.GCA_001458595_04060"/>
<keyword evidence="1" id="KW-0732">Signal</keyword>
<reference evidence="4 5" key="1">
    <citation type="submission" date="2017-10" db="EMBL/GenBank/DDBJ databases">
        <title>Effective Description of Clostridium neonatale sp. nov. linked to necrotizing enterocolitis in neonates and a clarification of species assignable to the genus Clostridium (Prazmowski 1880) emend. Lawson and Rainey 2016.</title>
        <authorList>
            <person name="Bernard K."/>
            <person name="Burdz T."/>
            <person name="Wiebe D."/>
            <person name="Balcewich B."/>
            <person name="Alfa M."/>
            <person name="Bernier A.-M."/>
        </authorList>
    </citation>
    <scope>NUCLEOTIDE SEQUENCE [LARGE SCALE GENOMIC DNA]</scope>
    <source>
        <strain evidence="4 5">LCDC99A005</strain>
    </source>
</reference>
<dbReference type="PROSITE" id="PS51109">
    <property type="entry name" value="G5"/>
    <property type="match status" value="1"/>
</dbReference>
<dbReference type="EMBL" id="PDCJ01000001">
    <property type="protein sequence ID" value="PEG32539.1"/>
    <property type="molecule type" value="Genomic_DNA"/>
</dbReference>
<accession>A0A2A7MLT0</accession>
<dbReference type="SUPFAM" id="SSF50685">
    <property type="entry name" value="Barwin-like endoglucanases"/>
    <property type="match status" value="1"/>
</dbReference>